<keyword evidence="3" id="KW-1185">Reference proteome</keyword>
<reference evidence="2 3" key="1">
    <citation type="submission" date="2019-05" db="EMBL/GenBank/DDBJ databases">
        <title>Another draft genome of Portunus trituberculatus and its Hox gene families provides insights of decapod evolution.</title>
        <authorList>
            <person name="Jeong J.-H."/>
            <person name="Song I."/>
            <person name="Kim S."/>
            <person name="Choi T."/>
            <person name="Kim D."/>
            <person name="Ryu S."/>
            <person name="Kim W."/>
        </authorList>
    </citation>
    <scope>NUCLEOTIDE SEQUENCE [LARGE SCALE GENOMIC DNA]</scope>
    <source>
        <tissue evidence="2">Muscle</tissue>
    </source>
</reference>
<gene>
    <name evidence="2" type="ORF">E2C01_033770</name>
</gene>
<dbReference type="EMBL" id="VSRR010004617">
    <property type="protein sequence ID" value="MPC40214.1"/>
    <property type="molecule type" value="Genomic_DNA"/>
</dbReference>
<protein>
    <submittedName>
        <fullName evidence="2">Uncharacterized protein</fullName>
    </submittedName>
</protein>
<evidence type="ECO:0000313" key="3">
    <source>
        <dbReference type="Proteomes" id="UP000324222"/>
    </source>
</evidence>
<evidence type="ECO:0000256" key="1">
    <source>
        <dbReference type="SAM" id="Phobius"/>
    </source>
</evidence>
<sequence>MRECVLMGRLAACLEGVHYTTRRPFPPVGINKEKGIEEVVKFWSLVTTAHGLKHAWRQRGTWFGYFWLVLTVALIVSLNYAIVLHTIDFASREVKSQVCGLTD</sequence>
<dbReference type="Proteomes" id="UP000324222">
    <property type="component" value="Unassembled WGS sequence"/>
</dbReference>
<comment type="caution">
    <text evidence="2">The sequence shown here is derived from an EMBL/GenBank/DDBJ whole genome shotgun (WGS) entry which is preliminary data.</text>
</comment>
<dbReference type="AlphaFoldDB" id="A0A5B7F6J6"/>
<accession>A0A5B7F6J6</accession>
<name>A0A5B7F6J6_PORTR</name>
<keyword evidence="1" id="KW-0812">Transmembrane</keyword>
<keyword evidence="1" id="KW-0472">Membrane</keyword>
<proteinExistence type="predicted"/>
<keyword evidence="1" id="KW-1133">Transmembrane helix</keyword>
<organism evidence="2 3">
    <name type="scientific">Portunus trituberculatus</name>
    <name type="common">Swimming crab</name>
    <name type="synonym">Neptunus trituberculatus</name>
    <dbReference type="NCBI Taxonomy" id="210409"/>
    <lineage>
        <taxon>Eukaryota</taxon>
        <taxon>Metazoa</taxon>
        <taxon>Ecdysozoa</taxon>
        <taxon>Arthropoda</taxon>
        <taxon>Crustacea</taxon>
        <taxon>Multicrustacea</taxon>
        <taxon>Malacostraca</taxon>
        <taxon>Eumalacostraca</taxon>
        <taxon>Eucarida</taxon>
        <taxon>Decapoda</taxon>
        <taxon>Pleocyemata</taxon>
        <taxon>Brachyura</taxon>
        <taxon>Eubrachyura</taxon>
        <taxon>Portunoidea</taxon>
        <taxon>Portunidae</taxon>
        <taxon>Portuninae</taxon>
        <taxon>Portunus</taxon>
    </lineage>
</organism>
<feature type="transmembrane region" description="Helical" evidence="1">
    <location>
        <begin position="62"/>
        <end position="82"/>
    </location>
</feature>
<evidence type="ECO:0000313" key="2">
    <source>
        <dbReference type="EMBL" id="MPC40214.1"/>
    </source>
</evidence>
<dbReference type="OrthoDB" id="6347949at2759"/>